<dbReference type="Proteomes" id="UP000616769">
    <property type="component" value="Unassembled WGS sequence"/>
</dbReference>
<dbReference type="EMBL" id="JXLN01000530">
    <property type="protein sequence ID" value="KPL98504.1"/>
    <property type="molecule type" value="Genomic_DNA"/>
</dbReference>
<name>A0A131ZTQ9_SARSC</name>
<evidence type="ECO:0000313" key="2">
    <source>
        <dbReference type="Proteomes" id="UP000616769"/>
    </source>
</evidence>
<dbReference type="VEuPathDB" id="VectorBase:SSCA009845"/>
<dbReference type="AlphaFoldDB" id="A0A131ZTQ9"/>
<accession>A0A131ZTQ9</accession>
<proteinExistence type="predicted"/>
<evidence type="ECO:0000313" key="1">
    <source>
        <dbReference type="EMBL" id="KPL98504.1"/>
    </source>
</evidence>
<organism evidence="1 2">
    <name type="scientific">Sarcoptes scabiei</name>
    <name type="common">Itch mite</name>
    <name type="synonym">Acarus scabiei</name>
    <dbReference type="NCBI Taxonomy" id="52283"/>
    <lineage>
        <taxon>Eukaryota</taxon>
        <taxon>Metazoa</taxon>
        <taxon>Ecdysozoa</taxon>
        <taxon>Arthropoda</taxon>
        <taxon>Chelicerata</taxon>
        <taxon>Arachnida</taxon>
        <taxon>Acari</taxon>
        <taxon>Acariformes</taxon>
        <taxon>Sarcoptiformes</taxon>
        <taxon>Astigmata</taxon>
        <taxon>Psoroptidia</taxon>
        <taxon>Sarcoptoidea</taxon>
        <taxon>Sarcoptidae</taxon>
        <taxon>Sarcoptinae</taxon>
        <taxon>Sarcoptes</taxon>
    </lineage>
</organism>
<gene>
    <name evidence="1" type="ORF">QR98_0003540</name>
</gene>
<protein>
    <submittedName>
        <fullName evidence="1">Uncharacterized protein</fullName>
    </submittedName>
</protein>
<comment type="caution">
    <text evidence="1">The sequence shown here is derived from an EMBL/GenBank/DDBJ whole genome shotgun (WGS) entry which is preliminary data.</text>
</comment>
<sequence length="71" mass="7732">GCSRACAGHPCTLPRPSYLEFASTEILHPSVLGAHFLRVSHSQKFTKGHHFLLSIHFLAPESAPSIYAESS</sequence>
<feature type="non-terminal residue" evidence="1">
    <location>
        <position position="1"/>
    </location>
</feature>
<reference evidence="1 2" key="1">
    <citation type="journal article" date="2015" name="Parasit. Vectors">
        <title>Draft genome of the scabies mite.</title>
        <authorList>
            <person name="Rider S.D.Jr."/>
            <person name="Morgan M.S."/>
            <person name="Arlian L.G."/>
        </authorList>
    </citation>
    <scope>NUCLEOTIDE SEQUENCE [LARGE SCALE GENOMIC DNA]</scope>
    <source>
        <strain evidence="1">Arlian Lab</strain>
    </source>
</reference>